<sequence>MEFRLNFKLGLVAVIVLAVFVTLYCAFDELIASSSLIHLADKYIYKRKEYIPVSFDEQIELGFNSDNFNITNNLNDTRQGLNELELREINNLMNTNKISFDQARLKRLERTLNQNNIDESGLPRDPKFVQFK</sequence>
<protein>
    <submittedName>
        <fullName evidence="3">Uncharacterized protein</fullName>
    </submittedName>
</protein>
<evidence type="ECO:0000313" key="4">
    <source>
        <dbReference type="Proteomes" id="UP000306954"/>
    </source>
</evidence>
<gene>
    <name evidence="3" type="ORF">E3P90_01257</name>
</gene>
<dbReference type="Pfam" id="PF09435">
    <property type="entry name" value="DUF2015"/>
    <property type="match status" value="1"/>
</dbReference>
<evidence type="ECO:0000256" key="1">
    <source>
        <dbReference type="ARBA" id="ARBA00008325"/>
    </source>
</evidence>
<comment type="caution">
    <text evidence="3">The sequence shown here is derived from an EMBL/GenBank/DDBJ whole genome shotgun (WGS) entry which is preliminary data.</text>
</comment>
<evidence type="ECO:0000313" key="3">
    <source>
        <dbReference type="EMBL" id="TIB14285.1"/>
    </source>
</evidence>
<organism evidence="3 4">
    <name type="scientific">Wallemia ichthyophaga</name>
    <dbReference type="NCBI Taxonomy" id="245174"/>
    <lineage>
        <taxon>Eukaryota</taxon>
        <taxon>Fungi</taxon>
        <taxon>Dikarya</taxon>
        <taxon>Basidiomycota</taxon>
        <taxon>Wallemiomycotina</taxon>
        <taxon>Wallemiomycetes</taxon>
        <taxon>Wallemiales</taxon>
        <taxon>Wallemiaceae</taxon>
        <taxon>Wallemia</taxon>
    </lineage>
</organism>
<dbReference type="PANTHER" id="PTHR28023:SF1">
    <property type="entry name" value="UPF0357 PROTEIN YCL012C"/>
    <property type="match status" value="1"/>
</dbReference>
<proteinExistence type="inferred from homology"/>
<name>A0A4T0IHA1_WALIC</name>
<keyword evidence="2" id="KW-0732">Signal</keyword>
<dbReference type="PANTHER" id="PTHR28023">
    <property type="entry name" value="UPF0357 PROTEIN YCL012C"/>
    <property type="match status" value="1"/>
</dbReference>
<dbReference type="EMBL" id="SPOF01000011">
    <property type="protein sequence ID" value="TIB14285.1"/>
    <property type="molecule type" value="Genomic_DNA"/>
</dbReference>
<dbReference type="Proteomes" id="UP000306954">
    <property type="component" value="Unassembled WGS sequence"/>
</dbReference>
<accession>A0A4T0IHA1</accession>
<dbReference type="InterPro" id="IPR018559">
    <property type="entry name" value="DUF2015"/>
</dbReference>
<comment type="similarity">
    <text evidence="1">Belongs to the UPF0357 family.</text>
</comment>
<evidence type="ECO:0000256" key="2">
    <source>
        <dbReference type="ARBA" id="ARBA00022729"/>
    </source>
</evidence>
<dbReference type="AlphaFoldDB" id="A0A4T0IHA1"/>
<reference evidence="3 4" key="1">
    <citation type="submission" date="2019-03" db="EMBL/GenBank/DDBJ databases">
        <title>Sequencing 23 genomes of Wallemia ichthyophaga.</title>
        <authorList>
            <person name="Gostincar C."/>
        </authorList>
    </citation>
    <scope>NUCLEOTIDE SEQUENCE [LARGE SCALE GENOMIC DNA]</scope>
    <source>
        <strain evidence="3 4">EXF-8621</strain>
    </source>
</reference>